<dbReference type="Proteomes" id="UP000699042">
    <property type="component" value="Unassembled WGS sequence"/>
</dbReference>
<gene>
    <name evidence="1" type="ORF">JMJ77_001813</name>
</gene>
<protein>
    <submittedName>
        <fullName evidence="1">Uncharacterized protein</fullName>
    </submittedName>
</protein>
<accession>A0A9P7R8D2</accession>
<reference evidence="1" key="1">
    <citation type="submission" date="2021-05" db="EMBL/GenBank/DDBJ databases">
        <title>Comparative genomics of three Colletotrichum scovillei strains and genetic complementation revealed genes involved fungal growth and virulence on chili pepper.</title>
        <authorList>
            <person name="Hsieh D.-K."/>
            <person name="Chuang S.-C."/>
            <person name="Chen C.-Y."/>
            <person name="Chao Y.-T."/>
            <person name="Lu M.-Y.J."/>
            <person name="Lee M.-H."/>
            <person name="Shih M.-C."/>
        </authorList>
    </citation>
    <scope>NUCLEOTIDE SEQUENCE</scope>
    <source>
        <strain evidence="1">Coll-153</strain>
    </source>
</reference>
<evidence type="ECO:0000313" key="1">
    <source>
        <dbReference type="EMBL" id="KAG7051187.1"/>
    </source>
</evidence>
<keyword evidence="2" id="KW-1185">Reference proteome</keyword>
<comment type="caution">
    <text evidence="1">The sequence shown here is derived from an EMBL/GenBank/DDBJ whole genome shotgun (WGS) entry which is preliminary data.</text>
</comment>
<proteinExistence type="predicted"/>
<evidence type="ECO:0000313" key="2">
    <source>
        <dbReference type="Proteomes" id="UP000699042"/>
    </source>
</evidence>
<organism evidence="1 2">
    <name type="scientific">Colletotrichum scovillei</name>
    <dbReference type="NCBI Taxonomy" id="1209932"/>
    <lineage>
        <taxon>Eukaryota</taxon>
        <taxon>Fungi</taxon>
        <taxon>Dikarya</taxon>
        <taxon>Ascomycota</taxon>
        <taxon>Pezizomycotina</taxon>
        <taxon>Sordariomycetes</taxon>
        <taxon>Hypocreomycetidae</taxon>
        <taxon>Glomerellales</taxon>
        <taxon>Glomerellaceae</taxon>
        <taxon>Colletotrichum</taxon>
        <taxon>Colletotrichum acutatum species complex</taxon>
    </lineage>
</organism>
<sequence length="36" mass="4117">MLGRTQRTVRMNDGTVGAYFDCPVIEKQKSWTSIKV</sequence>
<dbReference type="AlphaFoldDB" id="A0A9P7R8D2"/>
<dbReference type="EMBL" id="JAESDN010000004">
    <property type="protein sequence ID" value="KAG7051187.1"/>
    <property type="molecule type" value="Genomic_DNA"/>
</dbReference>
<name>A0A9P7R8D2_9PEZI</name>